<organism evidence="1 2">
    <name type="scientific">Nephila pilipes</name>
    <name type="common">Giant wood spider</name>
    <name type="synonym">Nephila maculata</name>
    <dbReference type="NCBI Taxonomy" id="299642"/>
    <lineage>
        <taxon>Eukaryota</taxon>
        <taxon>Metazoa</taxon>
        <taxon>Ecdysozoa</taxon>
        <taxon>Arthropoda</taxon>
        <taxon>Chelicerata</taxon>
        <taxon>Arachnida</taxon>
        <taxon>Araneae</taxon>
        <taxon>Araneomorphae</taxon>
        <taxon>Entelegynae</taxon>
        <taxon>Araneoidea</taxon>
        <taxon>Nephilidae</taxon>
        <taxon>Nephila</taxon>
    </lineage>
</organism>
<evidence type="ECO:0000313" key="2">
    <source>
        <dbReference type="Proteomes" id="UP000887013"/>
    </source>
</evidence>
<gene>
    <name evidence="1" type="ORF">NPIL_392061</name>
</gene>
<feature type="non-terminal residue" evidence="1">
    <location>
        <position position="17"/>
    </location>
</feature>
<dbReference type="Proteomes" id="UP000887013">
    <property type="component" value="Unassembled WGS sequence"/>
</dbReference>
<accession>A0A8X6TW24</accession>
<evidence type="ECO:0000313" key="1">
    <source>
        <dbReference type="EMBL" id="GFT52954.1"/>
    </source>
</evidence>
<protein>
    <submittedName>
        <fullName evidence="1">Uncharacterized protein</fullName>
    </submittedName>
</protein>
<reference evidence="1" key="1">
    <citation type="submission" date="2020-08" db="EMBL/GenBank/DDBJ databases">
        <title>Multicomponent nature underlies the extraordinary mechanical properties of spider dragline silk.</title>
        <authorList>
            <person name="Kono N."/>
            <person name="Nakamura H."/>
            <person name="Mori M."/>
            <person name="Yoshida Y."/>
            <person name="Ohtoshi R."/>
            <person name="Malay A.D."/>
            <person name="Moran D.A.P."/>
            <person name="Tomita M."/>
            <person name="Numata K."/>
            <person name="Arakawa K."/>
        </authorList>
    </citation>
    <scope>NUCLEOTIDE SEQUENCE</scope>
</reference>
<name>A0A8X6TW24_NEPPI</name>
<dbReference type="EMBL" id="BMAW01112527">
    <property type="protein sequence ID" value="GFT52954.1"/>
    <property type="molecule type" value="Genomic_DNA"/>
</dbReference>
<sequence>MERATQHLYMTSAARDK</sequence>
<proteinExistence type="predicted"/>
<keyword evidence="2" id="KW-1185">Reference proteome</keyword>
<dbReference type="AlphaFoldDB" id="A0A8X6TW24"/>
<comment type="caution">
    <text evidence="1">The sequence shown here is derived from an EMBL/GenBank/DDBJ whole genome shotgun (WGS) entry which is preliminary data.</text>
</comment>